<dbReference type="EMBL" id="JBHUFW010000004">
    <property type="protein sequence ID" value="MFD1862287.1"/>
    <property type="molecule type" value="Genomic_DNA"/>
</dbReference>
<dbReference type="Gene3D" id="3.10.450.40">
    <property type="match status" value="1"/>
</dbReference>
<gene>
    <name evidence="2" type="ORF">ACFSDB_05065</name>
</gene>
<feature type="domain" description="PepSY" evidence="1">
    <location>
        <begin position="173"/>
        <end position="231"/>
    </location>
</feature>
<dbReference type="RefSeq" id="WP_204892672.1">
    <property type="nucleotide sequence ID" value="NZ_JBHUFW010000004.1"/>
</dbReference>
<evidence type="ECO:0000313" key="3">
    <source>
        <dbReference type="Proteomes" id="UP001597273"/>
    </source>
</evidence>
<keyword evidence="3" id="KW-1185">Reference proteome</keyword>
<evidence type="ECO:0000313" key="2">
    <source>
        <dbReference type="EMBL" id="MFD1862287.1"/>
    </source>
</evidence>
<proteinExistence type="predicted"/>
<comment type="caution">
    <text evidence="2">The sequence shown here is derived from an EMBL/GenBank/DDBJ whole genome shotgun (WGS) entry which is preliminary data.</text>
</comment>
<dbReference type="Pfam" id="PF03413">
    <property type="entry name" value="PepSY"/>
    <property type="match status" value="1"/>
</dbReference>
<organism evidence="2 3">
    <name type="scientific">Planococcus chinensis</name>
    <dbReference type="NCBI Taxonomy" id="272917"/>
    <lineage>
        <taxon>Bacteria</taxon>
        <taxon>Bacillati</taxon>
        <taxon>Bacillota</taxon>
        <taxon>Bacilli</taxon>
        <taxon>Bacillales</taxon>
        <taxon>Caryophanaceae</taxon>
        <taxon>Planococcus</taxon>
    </lineage>
</organism>
<dbReference type="Proteomes" id="UP001597273">
    <property type="component" value="Unassembled WGS sequence"/>
</dbReference>
<reference evidence="3" key="1">
    <citation type="journal article" date="2019" name="Int. J. Syst. Evol. Microbiol.">
        <title>The Global Catalogue of Microorganisms (GCM) 10K type strain sequencing project: providing services to taxonomists for standard genome sequencing and annotation.</title>
        <authorList>
            <consortium name="The Broad Institute Genomics Platform"/>
            <consortium name="The Broad Institute Genome Sequencing Center for Infectious Disease"/>
            <person name="Wu L."/>
            <person name="Ma J."/>
        </authorList>
    </citation>
    <scope>NUCLEOTIDE SEQUENCE [LARGE SCALE GENOMIC DNA]</scope>
    <source>
        <strain evidence="3">CGMCC 1.15475</strain>
    </source>
</reference>
<evidence type="ECO:0000259" key="1">
    <source>
        <dbReference type="Pfam" id="PF03413"/>
    </source>
</evidence>
<dbReference type="InterPro" id="IPR025711">
    <property type="entry name" value="PepSY"/>
</dbReference>
<accession>A0ABW4QFH1</accession>
<name>A0ABW4QFH1_9BACL</name>
<protein>
    <submittedName>
        <fullName evidence="2">PepSY domain-containing protein</fullName>
    </submittedName>
</protein>
<sequence>MKKWMLMAIATVLLGAVAAAYLLYPRPANEAVDAQQAEEAVTSVYGGQIEKTILDGQHFKVEFVREDGRYIATVNRGNGDVEKVEALGGAAPEEPELLTEEQAGAIAAEETGGTVEEIRYLKDQEEYEVRLAGETGEKIVILSSVSGEIRKITPVADTVEPEPEPAPEPDPVLTEAQAIEIAKQTLDGEVQEVTFTEDSDGGSYLVEIENDQLDKEVTVQIHAVRGETLTVEWDD</sequence>